<dbReference type="AlphaFoldDB" id="A0A9Q8LI82"/>
<dbReference type="GO" id="GO:0004601">
    <property type="term" value="F:peroxidase activity"/>
    <property type="evidence" value="ECO:0007669"/>
    <property type="project" value="UniProtKB-KW"/>
</dbReference>
<dbReference type="Gene3D" id="1.10.489.10">
    <property type="entry name" value="Chloroperoxidase-like"/>
    <property type="match status" value="1"/>
</dbReference>
<keyword evidence="2" id="KW-1185">Reference proteome</keyword>
<dbReference type="RefSeq" id="XP_047762226.1">
    <property type="nucleotide sequence ID" value="XM_047905688.1"/>
</dbReference>
<evidence type="ECO:0000313" key="1">
    <source>
        <dbReference type="EMBL" id="UJO17860.1"/>
    </source>
</evidence>
<reference evidence="1" key="1">
    <citation type="submission" date="2021-12" db="EMBL/GenBank/DDBJ databases">
        <authorList>
            <person name="Zaccaron A."/>
            <person name="Stergiopoulos I."/>
        </authorList>
    </citation>
    <scope>NUCLEOTIDE SEQUENCE</scope>
    <source>
        <strain evidence="1">Race5_Kim</strain>
    </source>
</reference>
<evidence type="ECO:0000313" key="2">
    <source>
        <dbReference type="Proteomes" id="UP000756132"/>
    </source>
</evidence>
<accession>A0A9Q8LI82</accession>
<dbReference type="PANTHER" id="PTHR33577:SF1">
    <property type="entry name" value="HEME HALOPEROXIDASE FAMILY PROFILE DOMAIN-CONTAINING PROTEIN"/>
    <property type="match status" value="1"/>
</dbReference>
<keyword evidence="1" id="KW-0575">Peroxidase</keyword>
<dbReference type="EMBL" id="CP090167">
    <property type="protein sequence ID" value="UJO17860.1"/>
    <property type="molecule type" value="Genomic_DNA"/>
</dbReference>
<sequence length="235" mass="25064">MRRWEHLWNLGETHGLDEAAAQSYYNTRWSILNNPCYFSSPLGGLLAPAATRLPVDMMSNHSAEVPGGTLMRDVLKSFFSVSGDAPGEFVWTPGNERIPQNWYKRASLQAFTATEAILGVFTLNSAYPGIYRLGGNTGTVNSFTGVDTANFTGGIFNLETLTQGNNAACFFLQASLSDLPDAAAPVLGAIGSALGWVIQQLGPSAEALGCPQLKAFNNDVFNQFPGAAYIGSGEA</sequence>
<protein>
    <submittedName>
        <fullName evidence="1">Dothistromin biosynthesis peroxidase dotB</fullName>
    </submittedName>
</protein>
<proteinExistence type="predicted"/>
<name>A0A9Q8LI82_PASFU</name>
<gene>
    <name evidence="1" type="ORF">CLAFUR5_06540</name>
</gene>
<reference evidence="1" key="2">
    <citation type="journal article" date="2022" name="Microb. Genom.">
        <title>A chromosome-scale genome assembly of the tomato pathogen Cladosporium fulvum reveals a compartmentalized genome architecture and the presence of a dispensable chromosome.</title>
        <authorList>
            <person name="Zaccaron A.Z."/>
            <person name="Chen L.H."/>
            <person name="Samaras A."/>
            <person name="Stergiopoulos I."/>
        </authorList>
    </citation>
    <scope>NUCLEOTIDE SEQUENCE</scope>
    <source>
        <strain evidence="1">Race5_Kim</strain>
    </source>
</reference>
<keyword evidence="1" id="KW-0560">Oxidoreductase</keyword>
<dbReference type="InterPro" id="IPR036851">
    <property type="entry name" value="Chloroperoxidase-like_sf"/>
</dbReference>
<dbReference type="Proteomes" id="UP000756132">
    <property type="component" value="Chromosome 5"/>
</dbReference>
<organism evidence="1 2">
    <name type="scientific">Passalora fulva</name>
    <name type="common">Tomato leaf mold</name>
    <name type="synonym">Cladosporium fulvum</name>
    <dbReference type="NCBI Taxonomy" id="5499"/>
    <lineage>
        <taxon>Eukaryota</taxon>
        <taxon>Fungi</taxon>
        <taxon>Dikarya</taxon>
        <taxon>Ascomycota</taxon>
        <taxon>Pezizomycotina</taxon>
        <taxon>Dothideomycetes</taxon>
        <taxon>Dothideomycetidae</taxon>
        <taxon>Mycosphaerellales</taxon>
        <taxon>Mycosphaerellaceae</taxon>
        <taxon>Fulvia</taxon>
    </lineage>
</organism>
<dbReference type="PANTHER" id="PTHR33577">
    <property type="entry name" value="STERIGMATOCYSTIN BIOSYNTHESIS PEROXIDASE STCC-RELATED"/>
    <property type="match status" value="1"/>
</dbReference>
<dbReference type="GeneID" id="71986418"/>
<dbReference type="OrthoDB" id="407298at2759"/>
<dbReference type="KEGG" id="ffu:CLAFUR5_06540"/>